<name>A0A8J5YFU7_9ROSI</name>
<reference evidence="3 4" key="1">
    <citation type="journal article" date="2021" name="bioRxiv">
        <title>The Gossypium anomalum genome as a resource for cotton improvement and evolutionary analysis of hybrid incompatibility.</title>
        <authorList>
            <person name="Grover C.E."/>
            <person name="Yuan D."/>
            <person name="Arick M.A."/>
            <person name="Miller E.R."/>
            <person name="Hu G."/>
            <person name="Peterson D.G."/>
            <person name="Wendel J.F."/>
            <person name="Udall J.A."/>
        </authorList>
    </citation>
    <scope>NUCLEOTIDE SEQUENCE [LARGE SCALE GENOMIC DNA]</scope>
    <source>
        <strain evidence="3">JFW-Udall</strain>
        <tissue evidence="3">Leaf</tissue>
    </source>
</reference>
<dbReference type="PANTHER" id="PTHR47676:SF1">
    <property type="entry name" value="SMR DOMAIN-CONTAINING PROTEIN"/>
    <property type="match status" value="1"/>
</dbReference>
<dbReference type="InterPro" id="IPR013899">
    <property type="entry name" value="DUF1771"/>
</dbReference>
<keyword evidence="4" id="KW-1185">Reference proteome</keyword>
<proteinExistence type="predicted"/>
<feature type="compositionally biased region" description="Basic and acidic residues" evidence="1">
    <location>
        <begin position="23"/>
        <end position="37"/>
    </location>
</feature>
<dbReference type="InterPro" id="IPR002625">
    <property type="entry name" value="Smr_dom"/>
</dbReference>
<feature type="region of interest" description="Disordered" evidence="1">
    <location>
        <begin position="86"/>
        <end position="115"/>
    </location>
</feature>
<feature type="domain" description="Smr" evidence="2">
    <location>
        <begin position="434"/>
        <end position="508"/>
    </location>
</feature>
<evidence type="ECO:0000256" key="1">
    <source>
        <dbReference type="SAM" id="MobiDB-lite"/>
    </source>
</evidence>
<organism evidence="3 4">
    <name type="scientific">Gossypium anomalum</name>
    <dbReference type="NCBI Taxonomy" id="47600"/>
    <lineage>
        <taxon>Eukaryota</taxon>
        <taxon>Viridiplantae</taxon>
        <taxon>Streptophyta</taxon>
        <taxon>Embryophyta</taxon>
        <taxon>Tracheophyta</taxon>
        <taxon>Spermatophyta</taxon>
        <taxon>Magnoliopsida</taxon>
        <taxon>eudicotyledons</taxon>
        <taxon>Gunneridae</taxon>
        <taxon>Pentapetalae</taxon>
        <taxon>rosids</taxon>
        <taxon>malvids</taxon>
        <taxon>Malvales</taxon>
        <taxon>Malvaceae</taxon>
        <taxon>Malvoideae</taxon>
        <taxon>Gossypium</taxon>
    </lineage>
</organism>
<dbReference type="OrthoDB" id="3231855at2759"/>
<evidence type="ECO:0000259" key="2">
    <source>
        <dbReference type="PROSITE" id="PS50828"/>
    </source>
</evidence>
<sequence>MKRTATKKKRRPRATKTPAVNDSSRHALSQRDQRREGEGEDDEEQKRLLGSLMEAFGSISLEEATSVYNQADGDLDKAAEILSNLIDNGNNSEDPDPSTSSISSGSSSSGSSGFGFSETSCVQNLNSGRGRSRGGKQQKRVVASTGTVSTVLGKDYVRSSPWRDPAAVAPAKSVLATEEAEQFLCSMLGEECELSMAVVRDVLCQCGYNVEKALDALLDLSASSYEKSKSFNDNLISRQDTGFVIECADNLTDRTSDCMSKLLESELQDSIWSAGYGHRNYSKVLASSEAMQPPCPRSNVSNLPQEVLDSLFKIPKSSEHEPSTMSWRNIVKKMQLLGPPIDFCPSTDAEPQQDIYAKGDEYHKFRESAKEHWDSMRSYYQKAATAYSKGELEYAAYLSDQGKIQTKLAREADERASQNIFKARNQAFENVITIDLHGQHVKQAMRLLKLHLLFGIHVPSVQILRVITGCGTHGMGKSKLKQSVTKLLEKEGIQWREENRGTVLIKLDGYREFSFLESNSDTEWKLHLHEDEASVFLYVEFSKIMYLTQLLVTYLFDKMEEWLGIVLLEVLQNGAAVPDFEKLENLFYYCFDT</sequence>
<dbReference type="AlphaFoldDB" id="A0A8J5YFU7"/>
<dbReference type="SMART" id="SM00463">
    <property type="entry name" value="SMR"/>
    <property type="match status" value="1"/>
</dbReference>
<dbReference type="InterPro" id="IPR056254">
    <property type="entry name" value="At5g58720/SDE5-like_UBA-like"/>
</dbReference>
<dbReference type="InterPro" id="IPR036063">
    <property type="entry name" value="Smr_dom_sf"/>
</dbReference>
<accession>A0A8J5YFU7</accession>
<dbReference type="SMART" id="SM01162">
    <property type="entry name" value="DUF1771"/>
    <property type="match status" value="1"/>
</dbReference>
<dbReference type="Pfam" id="PF24767">
    <property type="entry name" value="UBA_At5g58720"/>
    <property type="match status" value="1"/>
</dbReference>
<dbReference type="EMBL" id="JAHUZN010000007">
    <property type="protein sequence ID" value="KAG8488553.1"/>
    <property type="molecule type" value="Genomic_DNA"/>
</dbReference>
<gene>
    <name evidence="3" type="ORF">CXB51_016282</name>
</gene>
<comment type="caution">
    <text evidence="3">The sequence shown here is derived from an EMBL/GenBank/DDBJ whole genome shotgun (WGS) entry which is preliminary data.</text>
</comment>
<feature type="compositionally biased region" description="Basic residues" evidence="1">
    <location>
        <begin position="1"/>
        <end position="14"/>
    </location>
</feature>
<dbReference type="PROSITE" id="PS50828">
    <property type="entry name" value="SMR"/>
    <property type="match status" value="1"/>
</dbReference>
<protein>
    <recommendedName>
        <fullName evidence="2">Smr domain-containing protein</fullName>
    </recommendedName>
</protein>
<dbReference type="PANTHER" id="PTHR47676">
    <property type="entry name" value="OS01G0225100 PROTEIN"/>
    <property type="match status" value="1"/>
</dbReference>
<dbReference type="InterPro" id="IPR055319">
    <property type="entry name" value="At5g58720-like"/>
</dbReference>
<evidence type="ECO:0000313" key="4">
    <source>
        <dbReference type="Proteomes" id="UP000701853"/>
    </source>
</evidence>
<dbReference type="Pfam" id="PF08590">
    <property type="entry name" value="DUF1771"/>
    <property type="match status" value="1"/>
</dbReference>
<evidence type="ECO:0000313" key="3">
    <source>
        <dbReference type="EMBL" id="KAG8488553.1"/>
    </source>
</evidence>
<dbReference type="SUPFAM" id="SSF160443">
    <property type="entry name" value="SMR domain-like"/>
    <property type="match status" value="1"/>
</dbReference>
<dbReference type="Gene3D" id="3.30.1370.110">
    <property type="match status" value="1"/>
</dbReference>
<feature type="region of interest" description="Disordered" evidence="1">
    <location>
        <begin position="1"/>
        <end position="49"/>
    </location>
</feature>
<feature type="compositionally biased region" description="Low complexity" evidence="1">
    <location>
        <begin position="97"/>
        <end position="115"/>
    </location>
</feature>
<dbReference type="Proteomes" id="UP000701853">
    <property type="component" value="Chromosome 7"/>
</dbReference>